<gene>
    <name evidence="20" type="ORF">IMF26_05420</name>
</gene>
<feature type="binding site" evidence="17">
    <location>
        <position position="90"/>
    </location>
    <ligand>
        <name>ATP</name>
        <dbReference type="ChEBI" id="CHEBI:30616"/>
    </ligand>
</feature>
<evidence type="ECO:0000313" key="20">
    <source>
        <dbReference type="EMBL" id="QUL99478.1"/>
    </source>
</evidence>
<dbReference type="GO" id="GO:0008654">
    <property type="term" value="P:phospholipid biosynthetic process"/>
    <property type="evidence" value="ECO:0007669"/>
    <property type="project" value="UniProtKB-KW"/>
</dbReference>
<keyword evidence="3" id="KW-1003">Cell membrane</keyword>
<evidence type="ECO:0000256" key="11">
    <source>
        <dbReference type="ARBA" id="ARBA00023098"/>
    </source>
</evidence>
<evidence type="ECO:0000256" key="4">
    <source>
        <dbReference type="ARBA" id="ARBA00022516"/>
    </source>
</evidence>
<dbReference type="CDD" id="cd14265">
    <property type="entry name" value="UDPK_IM_like"/>
    <property type="match status" value="1"/>
</dbReference>
<feature type="transmembrane region" description="Helical" evidence="19">
    <location>
        <begin position="70"/>
        <end position="89"/>
    </location>
</feature>
<dbReference type="PANTHER" id="PTHR34299:SF1">
    <property type="entry name" value="DIACYLGLYCEROL KINASE"/>
    <property type="match status" value="1"/>
</dbReference>
<proteinExistence type="inferred from homology"/>
<evidence type="ECO:0000256" key="7">
    <source>
        <dbReference type="ARBA" id="ARBA00022741"/>
    </source>
</evidence>
<keyword evidence="11" id="KW-0443">Lipid metabolism</keyword>
<protein>
    <submittedName>
        <fullName evidence="20">Diacylglycerol kinase family protein</fullName>
    </submittedName>
</protein>
<evidence type="ECO:0000256" key="19">
    <source>
        <dbReference type="SAM" id="Phobius"/>
    </source>
</evidence>
<dbReference type="InterPro" id="IPR036945">
    <property type="entry name" value="DAGK_sf"/>
</dbReference>
<feature type="binding site" evidence="16">
    <location>
        <position position="83"/>
    </location>
    <ligand>
        <name>substrate</name>
    </ligand>
</feature>
<feature type="active site" description="Proton acceptor" evidence="15">
    <location>
        <position position="83"/>
    </location>
</feature>
<keyword evidence="10 19" id="KW-1133">Transmembrane helix</keyword>
<keyword evidence="6 19" id="KW-0812">Transmembrane</keyword>
<reference evidence="20" key="2">
    <citation type="journal article" date="2023" name="Biology">
        <title>Prokaryotic Life Associated with Coal-Fire Gas Vents Revealed by Metagenomics.</title>
        <authorList>
            <person name="Kadnikov V.V."/>
            <person name="Mardanov A.V."/>
            <person name="Beletsky A.V."/>
            <person name="Karnachuk O.V."/>
            <person name="Ravin N.V."/>
        </authorList>
    </citation>
    <scope>NUCLEOTIDE SEQUENCE</scope>
    <source>
        <strain evidence="20">Bu02</strain>
    </source>
</reference>
<comment type="similarity">
    <text evidence="2">Belongs to the bacterial diacylglycerol kinase family.</text>
</comment>
<evidence type="ECO:0000256" key="15">
    <source>
        <dbReference type="PIRSR" id="PIRSR600829-1"/>
    </source>
</evidence>
<evidence type="ECO:0000256" key="16">
    <source>
        <dbReference type="PIRSR" id="PIRSR600829-2"/>
    </source>
</evidence>
<evidence type="ECO:0000256" key="1">
    <source>
        <dbReference type="ARBA" id="ARBA00004651"/>
    </source>
</evidence>
<dbReference type="EMBL" id="CP062796">
    <property type="protein sequence ID" value="QUL99478.1"/>
    <property type="molecule type" value="Genomic_DNA"/>
</dbReference>
<dbReference type="GO" id="GO:0046872">
    <property type="term" value="F:metal ion binding"/>
    <property type="evidence" value="ECO:0007669"/>
    <property type="project" value="UniProtKB-KW"/>
</dbReference>
<evidence type="ECO:0000256" key="2">
    <source>
        <dbReference type="ARBA" id="ARBA00005967"/>
    </source>
</evidence>
<feature type="binding site" evidence="17">
    <location>
        <begin position="108"/>
        <end position="109"/>
    </location>
    <ligand>
        <name>ATP</name>
        <dbReference type="ChEBI" id="CHEBI:30616"/>
    </ligand>
</feature>
<evidence type="ECO:0000256" key="3">
    <source>
        <dbReference type="ARBA" id="ARBA00022475"/>
    </source>
</evidence>
<evidence type="ECO:0000256" key="6">
    <source>
        <dbReference type="ARBA" id="ARBA00022692"/>
    </source>
</evidence>
<keyword evidence="4" id="KW-0444">Lipid biosynthesis</keyword>
<keyword evidence="9 17" id="KW-0067">ATP-binding</keyword>
<evidence type="ECO:0000256" key="10">
    <source>
        <dbReference type="ARBA" id="ARBA00022989"/>
    </source>
</evidence>
<keyword evidence="8 20" id="KW-0418">Kinase</keyword>
<evidence type="ECO:0000256" key="5">
    <source>
        <dbReference type="ARBA" id="ARBA00022679"/>
    </source>
</evidence>
<keyword evidence="7 17" id="KW-0547">Nucleotide-binding</keyword>
<evidence type="ECO:0000256" key="12">
    <source>
        <dbReference type="ARBA" id="ARBA00023136"/>
    </source>
</evidence>
<dbReference type="InterPro" id="IPR000829">
    <property type="entry name" value="DAGK"/>
</dbReference>
<dbReference type="GO" id="GO:0005886">
    <property type="term" value="C:plasma membrane"/>
    <property type="evidence" value="ECO:0007669"/>
    <property type="project" value="UniProtKB-SubCell"/>
</dbReference>
<dbReference type="Gene3D" id="1.10.287.3610">
    <property type="match status" value="1"/>
</dbReference>
<keyword evidence="13" id="KW-0594">Phospholipid biosynthesis</keyword>
<evidence type="ECO:0000256" key="14">
    <source>
        <dbReference type="ARBA" id="ARBA00023264"/>
    </source>
</evidence>
<evidence type="ECO:0000256" key="17">
    <source>
        <dbReference type="PIRSR" id="PIRSR600829-3"/>
    </source>
</evidence>
<feature type="transmembrane region" description="Helical" evidence="19">
    <location>
        <begin position="110"/>
        <end position="131"/>
    </location>
</feature>
<keyword evidence="12 19" id="KW-0472">Membrane</keyword>
<keyword evidence="18" id="KW-0460">Magnesium</keyword>
<dbReference type="PANTHER" id="PTHR34299">
    <property type="entry name" value="DIACYLGLYCEROL KINASE"/>
    <property type="match status" value="1"/>
</dbReference>
<feature type="binding site" evidence="17">
    <location>
        <position position="42"/>
    </location>
    <ligand>
        <name>ATP</name>
        <dbReference type="ChEBI" id="CHEBI:30616"/>
    </ligand>
</feature>
<dbReference type="GO" id="GO:0005524">
    <property type="term" value="F:ATP binding"/>
    <property type="evidence" value="ECO:0007669"/>
    <property type="project" value="UniProtKB-KW"/>
</dbReference>
<evidence type="ECO:0000256" key="13">
    <source>
        <dbReference type="ARBA" id="ARBA00023209"/>
    </source>
</evidence>
<reference evidence="20" key="1">
    <citation type="submission" date="2020-10" db="EMBL/GenBank/DDBJ databases">
        <authorList>
            <person name="Kadnikov V."/>
            <person name="Beletsky A.V."/>
            <person name="Mardanov A.V."/>
            <person name="Karnachuk O.V."/>
            <person name="Ravin N.V."/>
        </authorList>
    </citation>
    <scope>NUCLEOTIDE SEQUENCE</scope>
    <source>
        <strain evidence="20">Bu02</strain>
    </source>
</reference>
<keyword evidence="14" id="KW-1208">Phospholipid metabolism</keyword>
<feature type="transmembrane region" description="Helical" evidence="19">
    <location>
        <begin position="151"/>
        <end position="171"/>
    </location>
</feature>
<comment type="subcellular location">
    <subcellularLocation>
        <location evidence="1">Cell membrane</location>
        <topology evidence="1">Multi-pass membrane protein</topology>
    </subcellularLocation>
</comment>
<name>A0AAT9LEL5_9FIRM</name>
<evidence type="ECO:0000256" key="8">
    <source>
        <dbReference type="ARBA" id="ARBA00022777"/>
    </source>
</evidence>
<dbReference type="KEGG" id="fcz:IMF26_05420"/>
<organism evidence="20">
    <name type="scientific">Candidatus Fermentithermobacillus carboniphilus</name>
    <dbReference type="NCBI Taxonomy" id="3085328"/>
    <lineage>
        <taxon>Bacteria</taxon>
        <taxon>Bacillati</taxon>
        <taxon>Bacillota</taxon>
        <taxon>Candidatus Fermentithermobacillia</taxon>
        <taxon>Candidatus Fermentithermobacillales</taxon>
        <taxon>Candidatus Fermentithermobacillaceae</taxon>
        <taxon>Candidatus Fermentithermobacillus</taxon>
    </lineage>
</organism>
<dbReference type="AlphaFoldDB" id="A0AAT9LEL5"/>
<feature type="binding site" evidence="18">
    <location>
        <position position="42"/>
    </location>
    <ligand>
        <name>a divalent metal cation</name>
        <dbReference type="ChEBI" id="CHEBI:60240"/>
    </ligand>
</feature>
<sequence>MERTGKNTEGVELLKRPPNHSRSLWESFSHAWEGLAYTYRTERNMRIHVFVASLVVAAGIALGLERTEFLMVIVAIAAVLSAEVVNTLAEYFVDLMKPEYDEIAGIAKDVAAAGVLLTSVFSVFVGVVAFYPALFDMEARFRALLEKRWPFLLLHFFVAVTPSFAGLLICAQKSPSRSEDFRTSREEDRNCSIRRKG</sequence>
<evidence type="ECO:0000256" key="18">
    <source>
        <dbReference type="PIRSR" id="PIRSR600829-4"/>
    </source>
</evidence>
<keyword evidence="18" id="KW-0479">Metal-binding</keyword>
<dbReference type="GO" id="GO:0016301">
    <property type="term" value="F:kinase activity"/>
    <property type="evidence" value="ECO:0007669"/>
    <property type="project" value="UniProtKB-KW"/>
</dbReference>
<dbReference type="InterPro" id="IPR033717">
    <property type="entry name" value="UDPK"/>
</dbReference>
<feature type="binding site" evidence="18">
    <location>
        <position position="90"/>
    </location>
    <ligand>
        <name>a divalent metal cation</name>
        <dbReference type="ChEBI" id="CHEBI:60240"/>
    </ligand>
</feature>
<feature type="transmembrane region" description="Helical" evidence="19">
    <location>
        <begin position="47"/>
        <end position="64"/>
    </location>
</feature>
<comment type="cofactor">
    <cofactor evidence="18">
        <name>Mg(2+)</name>
        <dbReference type="ChEBI" id="CHEBI:18420"/>
    </cofactor>
    <text evidence="18">Mn(2+), Zn(2+), Cd(2+) and Co(2+) support activity to lesser extents.</text>
</comment>
<evidence type="ECO:0000256" key="9">
    <source>
        <dbReference type="ARBA" id="ARBA00022840"/>
    </source>
</evidence>
<dbReference type="Pfam" id="PF01219">
    <property type="entry name" value="DAGK_prokar"/>
    <property type="match status" value="1"/>
</dbReference>
<keyword evidence="5" id="KW-0808">Transferase</keyword>
<accession>A0AAT9LEL5</accession>